<proteinExistence type="predicted"/>
<organism evidence="1 2">
    <name type="scientific">Fusarium torreyae</name>
    <dbReference type="NCBI Taxonomy" id="1237075"/>
    <lineage>
        <taxon>Eukaryota</taxon>
        <taxon>Fungi</taxon>
        <taxon>Dikarya</taxon>
        <taxon>Ascomycota</taxon>
        <taxon>Pezizomycotina</taxon>
        <taxon>Sordariomycetes</taxon>
        <taxon>Hypocreomycetidae</taxon>
        <taxon>Hypocreales</taxon>
        <taxon>Nectriaceae</taxon>
        <taxon>Fusarium</taxon>
    </lineage>
</organism>
<dbReference type="Proteomes" id="UP001152049">
    <property type="component" value="Unassembled WGS sequence"/>
</dbReference>
<evidence type="ECO:0000313" key="1">
    <source>
        <dbReference type="EMBL" id="KAJ4245298.1"/>
    </source>
</evidence>
<sequence length="199" mass="22228">MANFSDLALDFASMMAGLRKNLVEELKTFNPSLQGIMDDWKTMKPQPVIRCLCETDLTKTPGGYKQIVSSVSAGFMDTTAETVAGTNHNTVCRFETKFDRGWPKVLDSIQELRRELLEQTIEMSREPENIYMPGRPPISAPSFPALENLFYFNEIDRQPSKQFVGRAELLEDIETQLNESQSISKTALTGIAGAGVLDV</sequence>
<comment type="caution">
    <text evidence="1">The sequence shown here is derived from an EMBL/GenBank/DDBJ whole genome shotgun (WGS) entry which is preliminary data.</text>
</comment>
<reference evidence="1" key="1">
    <citation type="submission" date="2022-09" db="EMBL/GenBank/DDBJ databases">
        <title>Fusarium specimens isolated from Avocado Roots.</title>
        <authorList>
            <person name="Stajich J."/>
            <person name="Roper C."/>
            <person name="Heimlech-Rivalta G."/>
        </authorList>
    </citation>
    <scope>NUCLEOTIDE SEQUENCE</scope>
    <source>
        <strain evidence="1">CF00136</strain>
    </source>
</reference>
<dbReference type="OrthoDB" id="5095174at2759"/>
<name>A0A9W8RKZ9_9HYPO</name>
<accession>A0A9W8RKZ9</accession>
<gene>
    <name evidence="1" type="ORF">NW762_014169</name>
</gene>
<dbReference type="AlphaFoldDB" id="A0A9W8RKZ9"/>
<protein>
    <submittedName>
        <fullName evidence="1">Uncharacterized protein</fullName>
    </submittedName>
</protein>
<keyword evidence="2" id="KW-1185">Reference proteome</keyword>
<dbReference type="EMBL" id="JAOQAZ010000047">
    <property type="protein sequence ID" value="KAJ4245298.1"/>
    <property type="molecule type" value="Genomic_DNA"/>
</dbReference>
<evidence type="ECO:0000313" key="2">
    <source>
        <dbReference type="Proteomes" id="UP001152049"/>
    </source>
</evidence>